<evidence type="ECO:0000256" key="1">
    <source>
        <dbReference type="ARBA" id="ARBA00022617"/>
    </source>
</evidence>
<organism evidence="7 8">
    <name type="scientific">Corynebacterium bovis</name>
    <dbReference type="NCBI Taxonomy" id="36808"/>
    <lineage>
        <taxon>Bacteria</taxon>
        <taxon>Bacillati</taxon>
        <taxon>Actinomycetota</taxon>
        <taxon>Actinomycetes</taxon>
        <taxon>Mycobacteriales</taxon>
        <taxon>Corynebacteriaceae</taxon>
        <taxon>Corynebacterium</taxon>
    </lineage>
</organism>
<dbReference type="PIRSF" id="PIRSF000343">
    <property type="entry name" value="Haem_Oase"/>
    <property type="match status" value="1"/>
</dbReference>
<evidence type="ECO:0000313" key="8">
    <source>
        <dbReference type="Proteomes" id="UP000276526"/>
    </source>
</evidence>
<dbReference type="Proteomes" id="UP000276526">
    <property type="component" value="Unassembled WGS sequence"/>
</dbReference>
<feature type="binding site" evidence="4">
    <location>
        <position position="186"/>
    </location>
    <ligand>
        <name>heme b</name>
        <dbReference type="ChEBI" id="CHEBI:60344"/>
    </ligand>
</feature>
<dbReference type="GO" id="GO:0006979">
    <property type="term" value="P:response to oxidative stress"/>
    <property type="evidence" value="ECO:0007669"/>
    <property type="project" value="TreeGrafter"/>
</dbReference>
<keyword evidence="2 5" id="KW-0479">Metal-binding</keyword>
<feature type="compositionally biased region" description="Polar residues" evidence="6">
    <location>
        <begin position="1"/>
        <end position="10"/>
    </location>
</feature>
<dbReference type="GO" id="GO:0006788">
    <property type="term" value="P:heme oxidation"/>
    <property type="evidence" value="ECO:0007669"/>
    <property type="project" value="InterPro"/>
</dbReference>
<gene>
    <name evidence="7" type="ORF">CXF48_02085</name>
</gene>
<dbReference type="CDD" id="cd19165">
    <property type="entry name" value="HemeO"/>
    <property type="match status" value="1"/>
</dbReference>
<dbReference type="GO" id="GO:0004392">
    <property type="term" value="F:heme oxygenase (decyclizing) activity"/>
    <property type="evidence" value="ECO:0007669"/>
    <property type="project" value="InterPro"/>
</dbReference>
<reference evidence="7 8" key="1">
    <citation type="submission" date="2018-01" db="EMBL/GenBank/DDBJ databases">
        <title>Twenty Corynebacterium bovis Genomes.</title>
        <authorList>
            <person name="Gulvik C.A."/>
        </authorList>
    </citation>
    <scope>NUCLEOTIDE SEQUENCE [LARGE SCALE GENOMIC DNA]</scope>
    <source>
        <strain evidence="7 8">F6900</strain>
    </source>
</reference>
<keyword evidence="1 4" id="KW-0349">Heme</keyword>
<evidence type="ECO:0000256" key="6">
    <source>
        <dbReference type="SAM" id="MobiDB-lite"/>
    </source>
</evidence>
<dbReference type="PANTHER" id="PTHR10720:SF0">
    <property type="entry name" value="HEME OXYGENASE"/>
    <property type="match status" value="1"/>
</dbReference>
<dbReference type="GO" id="GO:0042167">
    <property type="term" value="P:heme catabolic process"/>
    <property type="evidence" value="ECO:0007669"/>
    <property type="project" value="TreeGrafter"/>
</dbReference>
<dbReference type="InterPro" id="IPR016084">
    <property type="entry name" value="Haem_Oase-like_multi-hlx"/>
</dbReference>
<dbReference type="PANTHER" id="PTHR10720">
    <property type="entry name" value="HEME OXYGENASE"/>
    <property type="match status" value="1"/>
</dbReference>
<feature type="binding site" evidence="4">
    <location>
        <position position="26"/>
    </location>
    <ligand>
        <name>heme b</name>
        <dbReference type="ChEBI" id="CHEBI:60344"/>
    </ligand>
</feature>
<dbReference type="PRINTS" id="PR00088">
    <property type="entry name" value="HAEMOXYGNASE"/>
</dbReference>
<evidence type="ECO:0000256" key="2">
    <source>
        <dbReference type="ARBA" id="ARBA00022723"/>
    </source>
</evidence>
<evidence type="ECO:0000256" key="4">
    <source>
        <dbReference type="PIRSR" id="PIRSR000343-1"/>
    </source>
</evidence>
<dbReference type="EMBL" id="PQNK01000002">
    <property type="protein sequence ID" value="RRO87711.1"/>
    <property type="molecule type" value="Genomic_DNA"/>
</dbReference>
<feature type="binding site" description="axial binding residue" evidence="5">
    <location>
        <position position="33"/>
    </location>
    <ligand>
        <name>heme b</name>
        <dbReference type="ChEBI" id="CHEBI:60344"/>
    </ligand>
    <ligandPart>
        <name>Fe</name>
        <dbReference type="ChEBI" id="CHEBI:18248"/>
    </ligandPart>
</feature>
<keyword evidence="3 5" id="KW-0408">Iron</keyword>
<comment type="caution">
    <text evidence="7">The sequence shown here is derived from an EMBL/GenBank/DDBJ whole genome shotgun (WGS) entry which is preliminary data.</text>
</comment>
<dbReference type="RefSeq" id="WP_125173809.1">
    <property type="nucleotide sequence ID" value="NZ_JAPJOD010000121.1"/>
</dbReference>
<dbReference type="InterPro" id="IPR016053">
    <property type="entry name" value="Haem_Oase-like"/>
</dbReference>
<protein>
    <submittedName>
        <fullName evidence="7">Biliverdin-producing heme oxygenase</fullName>
    </submittedName>
</protein>
<name>A0A426Q196_9CORY</name>
<evidence type="ECO:0000313" key="7">
    <source>
        <dbReference type="EMBL" id="RRO87711.1"/>
    </source>
</evidence>
<sequence>MDTMHTTTPPVDQAEDTARPLSARLREETARAHEEAEHSVFMEQLLSGGRDRAAFVALQEQAYLFYSALEDAVRTLADDPRVAAVADPGLERAQVLAEDLRVLGGEVDATPSAATRRYIDELVRIRDGRDAPGAVAHHYVRYLGDLSGGQVIARRMGELYGVPAEGLGFYRFDGVDKIKPYRDRYRRILDGLAFSEEESADLVRQATVAFSLNQGVFGDLADATAGPGTTDTSA</sequence>
<accession>A0A426Q196</accession>
<dbReference type="SUPFAM" id="SSF48613">
    <property type="entry name" value="Heme oxygenase-like"/>
    <property type="match status" value="1"/>
</dbReference>
<dbReference type="GO" id="GO:0020037">
    <property type="term" value="F:heme binding"/>
    <property type="evidence" value="ECO:0007669"/>
    <property type="project" value="TreeGrafter"/>
</dbReference>
<dbReference type="Gene3D" id="1.20.910.10">
    <property type="entry name" value="Heme oxygenase-like"/>
    <property type="match status" value="1"/>
</dbReference>
<dbReference type="GO" id="GO:0046872">
    <property type="term" value="F:metal ion binding"/>
    <property type="evidence" value="ECO:0007669"/>
    <property type="project" value="UniProtKB-KW"/>
</dbReference>
<evidence type="ECO:0000256" key="3">
    <source>
        <dbReference type="ARBA" id="ARBA00023004"/>
    </source>
</evidence>
<evidence type="ECO:0000256" key="5">
    <source>
        <dbReference type="PIRSR" id="PIRSR000343-2"/>
    </source>
</evidence>
<dbReference type="Pfam" id="PF01126">
    <property type="entry name" value="Heme_oxygenase"/>
    <property type="match status" value="1"/>
</dbReference>
<dbReference type="InterPro" id="IPR002051">
    <property type="entry name" value="Haem_Oase"/>
</dbReference>
<feature type="region of interest" description="Disordered" evidence="6">
    <location>
        <begin position="1"/>
        <end position="20"/>
    </location>
</feature>
<dbReference type="AlphaFoldDB" id="A0A426Q196"/>
<feature type="binding site" evidence="4">
    <location>
        <position position="139"/>
    </location>
    <ligand>
        <name>heme b</name>
        <dbReference type="ChEBI" id="CHEBI:60344"/>
    </ligand>
</feature>
<proteinExistence type="predicted"/>